<keyword evidence="1" id="KW-0805">Transcription regulation</keyword>
<evidence type="ECO:0000256" key="3">
    <source>
        <dbReference type="ARBA" id="ARBA00023163"/>
    </source>
</evidence>
<dbReference type="PROSITE" id="PS50949">
    <property type="entry name" value="HTH_GNTR"/>
    <property type="match status" value="1"/>
</dbReference>
<feature type="domain" description="HTH gntR-type" evidence="4">
    <location>
        <begin position="10"/>
        <end position="77"/>
    </location>
</feature>
<dbReference type="SUPFAM" id="SSF46785">
    <property type="entry name" value="Winged helix' DNA-binding domain"/>
    <property type="match status" value="2"/>
</dbReference>
<evidence type="ECO:0000259" key="4">
    <source>
        <dbReference type="PROSITE" id="PS50949"/>
    </source>
</evidence>
<dbReference type="PANTHER" id="PTHR43537:SF24">
    <property type="entry name" value="GLUCONATE OPERON TRANSCRIPTIONAL REPRESSOR"/>
    <property type="match status" value="1"/>
</dbReference>
<dbReference type="InterPro" id="IPR008920">
    <property type="entry name" value="TF_FadR/GntR_C"/>
</dbReference>
<dbReference type="Proteomes" id="UP001146019">
    <property type="component" value="Unassembled WGS sequence"/>
</dbReference>
<reference evidence="5" key="1">
    <citation type="submission" date="2022-11" db="EMBL/GenBank/DDBJ databases">
        <title>Biodiversity and phylogenetic relationships of bacteria.</title>
        <authorList>
            <person name="Machado R.A.R."/>
            <person name="Bhat A."/>
            <person name="Loulou A."/>
            <person name="Kallel S."/>
        </authorList>
    </citation>
    <scope>NUCLEOTIDE SEQUENCE</scope>
    <source>
        <strain evidence="5">A-IN1</strain>
    </source>
</reference>
<evidence type="ECO:0000256" key="1">
    <source>
        <dbReference type="ARBA" id="ARBA00023015"/>
    </source>
</evidence>
<dbReference type="InterPro" id="IPR036390">
    <property type="entry name" value="WH_DNA-bd_sf"/>
</dbReference>
<gene>
    <name evidence="5" type="ORF">OSH00_03585</name>
</gene>
<keyword evidence="6" id="KW-1185">Reference proteome</keyword>
<keyword evidence="2" id="KW-0238">DNA-binding</keyword>
<dbReference type="InterPro" id="IPR011711">
    <property type="entry name" value="GntR_C"/>
</dbReference>
<dbReference type="GO" id="GO:0003677">
    <property type="term" value="F:DNA binding"/>
    <property type="evidence" value="ECO:0007669"/>
    <property type="project" value="UniProtKB-KW"/>
</dbReference>
<dbReference type="Gene3D" id="1.10.10.10">
    <property type="entry name" value="Winged helix-like DNA-binding domain superfamily/Winged helix DNA-binding domain"/>
    <property type="match status" value="2"/>
</dbReference>
<dbReference type="RefSeq" id="WP_266129256.1">
    <property type="nucleotide sequence ID" value="NZ_JAPKMY010000001.1"/>
</dbReference>
<dbReference type="EMBL" id="JAPKMY010000001">
    <property type="protein sequence ID" value="MCX5466819.1"/>
    <property type="molecule type" value="Genomic_DNA"/>
</dbReference>
<name>A0A9X3DQV7_9GAMM</name>
<protein>
    <submittedName>
        <fullName evidence="5">GntR family transcriptional regulator</fullName>
    </submittedName>
</protein>
<accession>A0A9X3DQV7</accession>
<evidence type="ECO:0000313" key="6">
    <source>
        <dbReference type="Proteomes" id="UP001146019"/>
    </source>
</evidence>
<dbReference type="Pfam" id="PF00392">
    <property type="entry name" value="GntR"/>
    <property type="match status" value="2"/>
</dbReference>
<organism evidence="5 6">
    <name type="scientific">Acinetobacter nematophilus</name>
    <dbReference type="NCBI Taxonomy" id="2994642"/>
    <lineage>
        <taxon>Bacteria</taxon>
        <taxon>Pseudomonadati</taxon>
        <taxon>Pseudomonadota</taxon>
        <taxon>Gammaproteobacteria</taxon>
        <taxon>Moraxellales</taxon>
        <taxon>Moraxellaceae</taxon>
        <taxon>Acinetobacter</taxon>
    </lineage>
</organism>
<evidence type="ECO:0000313" key="5">
    <source>
        <dbReference type="EMBL" id="MCX5466819.1"/>
    </source>
</evidence>
<dbReference type="SUPFAM" id="SSF48008">
    <property type="entry name" value="GntR ligand-binding domain-like"/>
    <property type="match status" value="1"/>
</dbReference>
<proteinExistence type="predicted"/>
<dbReference type="GO" id="GO:0003700">
    <property type="term" value="F:DNA-binding transcription factor activity"/>
    <property type="evidence" value="ECO:0007669"/>
    <property type="project" value="InterPro"/>
</dbReference>
<comment type="caution">
    <text evidence="5">The sequence shown here is derived from an EMBL/GenBank/DDBJ whole genome shotgun (WGS) entry which is preliminary data.</text>
</comment>
<dbReference type="InterPro" id="IPR036388">
    <property type="entry name" value="WH-like_DNA-bd_sf"/>
</dbReference>
<dbReference type="Pfam" id="PF07729">
    <property type="entry name" value="FCD"/>
    <property type="match status" value="1"/>
</dbReference>
<evidence type="ECO:0000256" key="2">
    <source>
        <dbReference type="ARBA" id="ARBA00023125"/>
    </source>
</evidence>
<dbReference type="PANTHER" id="PTHR43537">
    <property type="entry name" value="TRANSCRIPTIONAL REGULATOR, GNTR FAMILY"/>
    <property type="match status" value="1"/>
</dbReference>
<dbReference type="InterPro" id="IPR000524">
    <property type="entry name" value="Tscrpt_reg_HTH_GntR"/>
</dbReference>
<dbReference type="AlphaFoldDB" id="A0A9X3DQV7"/>
<dbReference type="SMART" id="SM00345">
    <property type="entry name" value="HTH_GNTR"/>
    <property type="match status" value="2"/>
</dbReference>
<keyword evidence="3" id="KW-0804">Transcription</keyword>
<dbReference type="Gene3D" id="1.20.120.530">
    <property type="entry name" value="GntR ligand-binding domain-like"/>
    <property type="match status" value="1"/>
</dbReference>
<sequence>MTAQTFSQANSRYQSIFETLQNVISSHTLSTGVVLLEGPLSNIFNTSRVPVRKALQLLFDQQLISRFEGRGYLVNPKQLKDIEPIRLEITRELLGLASDEEIIDTRLLSDKVYDELYQCISYIVLHGHYRLDEQRIAEHFNVGRNVVREALKSLHLQGLVEKEAYGDWLAGPLTAQSVIENYELRLILEPLALKANIHHVSYDDIQQMLNRIIYAQTHKQDVNASLIQQIEADLHQTLCNIKWHNQKMANILYNAQSSILISRVIHEAIHLSNYELMLEEHSAILEALLCGSIDQGVEYLEKHLINAKKRSIEYLKVFSIIPEPNIPPYLERIS</sequence>